<dbReference type="OrthoDB" id="2168330at2"/>
<dbReference type="InterPro" id="IPR016785">
    <property type="entry name" value="ComGD"/>
</dbReference>
<dbReference type="GO" id="GO:0009986">
    <property type="term" value="C:cell surface"/>
    <property type="evidence" value="ECO:0007669"/>
    <property type="project" value="UniProtKB-SubCell"/>
</dbReference>
<evidence type="ECO:0000313" key="4">
    <source>
        <dbReference type="EMBL" id="TLQ09248.1"/>
    </source>
</evidence>
<dbReference type="AlphaFoldDB" id="A0A5R9C7M6"/>
<keyword evidence="2" id="KW-0178">Competence</keyword>
<comment type="caution">
    <text evidence="4">The sequence shown here is derived from an EMBL/GenBank/DDBJ whole genome shotgun (WGS) entry which is preliminary data.</text>
</comment>
<dbReference type="EMBL" id="VBTE01000003">
    <property type="protein sequence ID" value="TLQ09248.1"/>
    <property type="molecule type" value="Genomic_DNA"/>
</dbReference>
<comment type="subcellular location">
    <subcellularLocation>
        <location evidence="1">Cell surface</location>
    </subcellularLocation>
</comment>
<keyword evidence="3" id="KW-0472">Membrane</keyword>
<evidence type="ECO:0000256" key="3">
    <source>
        <dbReference type="SAM" id="Phobius"/>
    </source>
</evidence>
<dbReference type="PIRSF" id="PIRSF021292">
    <property type="entry name" value="Competence_ComGD"/>
    <property type="match status" value="1"/>
</dbReference>
<dbReference type="STRING" id="191770.SAMN04488013_12013"/>
<evidence type="ECO:0000256" key="2">
    <source>
        <dbReference type="ARBA" id="ARBA00023287"/>
    </source>
</evidence>
<evidence type="ECO:0000313" key="5">
    <source>
        <dbReference type="Proteomes" id="UP000307201"/>
    </source>
</evidence>
<organism evidence="4 5">
    <name type="scientific">Marinilactibacillus psychrotolerans</name>
    <dbReference type="NCBI Taxonomy" id="191770"/>
    <lineage>
        <taxon>Bacteria</taxon>
        <taxon>Bacillati</taxon>
        <taxon>Bacillota</taxon>
        <taxon>Bacilli</taxon>
        <taxon>Lactobacillales</taxon>
        <taxon>Carnobacteriaceae</taxon>
        <taxon>Marinilactibacillus</taxon>
    </lineage>
</organism>
<reference evidence="4 5" key="1">
    <citation type="submission" date="2019-05" db="EMBL/GenBank/DDBJ databases">
        <title>The metagenome of a microbial culture collection derived from dairy environment covers the genomic content of the human microbiome.</title>
        <authorList>
            <person name="Roder T."/>
            <person name="Wuthrich D."/>
            <person name="Sattari Z."/>
            <person name="Von Ah U."/>
            <person name="Bar C."/>
            <person name="Ronchi F."/>
            <person name="Macpherson A.J."/>
            <person name="Ganal-Vonarburg S.C."/>
            <person name="Bruggmann R."/>
            <person name="Vergeres G."/>
        </authorList>
    </citation>
    <scope>NUCLEOTIDE SEQUENCE [LARGE SCALE GENOMIC DNA]</scope>
    <source>
        <strain evidence="4 5">FAM 24235</strain>
    </source>
</reference>
<protein>
    <submittedName>
        <fullName evidence="4">Type II secretion system protein</fullName>
    </submittedName>
</protein>
<proteinExistence type="predicted"/>
<dbReference type="NCBIfam" id="NF040982">
    <property type="entry name" value="ComGD"/>
    <property type="match status" value="1"/>
</dbReference>
<dbReference type="Proteomes" id="UP000307201">
    <property type="component" value="Unassembled WGS sequence"/>
</dbReference>
<feature type="transmembrane region" description="Helical" evidence="3">
    <location>
        <begin position="16"/>
        <end position="37"/>
    </location>
</feature>
<dbReference type="InterPro" id="IPR012902">
    <property type="entry name" value="N_methyl_site"/>
</dbReference>
<dbReference type="NCBIfam" id="TIGR02532">
    <property type="entry name" value="IV_pilin_GFxxxE"/>
    <property type="match status" value="1"/>
</dbReference>
<keyword evidence="3" id="KW-1133">Transmembrane helix</keyword>
<sequence>MGSSQLVKKLKEENGFTLIESLTVLSLVGIFLLIPVIPFNKMESEIEISLFLEELQSNITLMQNEAILNNEWTEVQMRPQGRKIVFKVIGKQNHTSNRSITLPDTIEILGGYKSYRFLSKSGNQGNLNRTRFQVGDKVYTLSFKLGSGRFELSEEI</sequence>
<evidence type="ECO:0000256" key="1">
    <source>
        <dbReference type="ARBA" id="ARBA00004241"/>
    </source>
</evidence>
<dbReference type="GO" id="GO:0030420">
    <property type="term" value="P:establishment of competence for transformation"/>
    <property type="evidence" value="ECO:0007669"/>
    <property type="project" value="UniProtKB-KW"/>
</dbReference>
<name>A0A5R9C7M6_9LACT</name>
<accession>A0A5R9C7M6</accession>
<gene>
    <name evidence="4" type="ORF">FEZ48_02065</name>
</gene>
<keyword evidence="3" id="KW-0812">Transmembrane</keyword>